<evidence type="ECO:0000313" key="3">
    <source>
        <dbReference type="Proteomes" id="UP000324222"/>
    </source>
</evidence>
<reference evidence="2 3" key="1">
    <citation type="submission" date="2019-05" db="EMBL/GenBank/DDBJ databases">
        <title>Another draft genome of Portunus trituberculatus and its Hox gene families provides insights of decapod evolution.</title>
        <authorList>
            <person name="Jeong J.-H."/>
            <person name="Song I."/>
            <person name="Kim S."/>
            <person name="Choi T."/>
            <person name="Kim D."/>
            <person name="Ryu S."/>
            <person name="Kim W."/>
        </authorList>
    </citation>
    <scope>NUCLEOTIDE SEQUENCE [LARGE SCALE GENOMIC DNA]</scope>
    <source>
        <tissue evidence="2">Muscle</tissue>
    </source>
</reference>
<name>A0A5B7CSK1_PORTR</name>
<gene>
    <name evidence="2" type="ORF">E2C01_004525</name>
</gene>
<proteinExistence type="predicted"/>
<accession>A0A5B7CSK1</accession>
<feature type="region of interest" description="Disordered" evidence="1">
    <location>
        <begin position="1"/>
        <end position="43"/>
    </location>
</feature>
<dbReference type="AlphaFoldDB" id="A0A5B7CSK1"/>
<keyword evidence="3" id="KW-1185">Reference proteome</keyword>
<dbReference type="Proteomes" id="UP000324222">
    <property type="component" value="Unassembled WGS sequence"/>
</dbReference>
<evidence type="ECO:0000256" key="1">
    <source>
        <dbReference type="SAM" id="MobiDB-lite"/>
    </source>
</evidence>
<feature type="compositionally biased region" description="Basic and acidic residues" evidence="1">
    <location>
        <begin position="17"/>
        <end position="29"/>
    </location>
</feature>
<dbReference type="EMBL" id="VSRR010000184">
    <property type="protein sequence ID" value="MPC11851.1"/>
    <property type="molecule type" value="Genomic_DNA"/>
</dbReference>
<evidence type="ECO:0000313" key="2">
    <source>
        <dbReference type="EMBL" id="MPC11851.1"/>
    </source>
</evidence>
<organism evidence="2 3">
    <name type="scientific">Portunus trituberculatus</name>
    <name type="common">Swimming crab</name>
    <name type="synonym">Neptunus trituberculatus</name>
    <dbReference type="NCBI Taxonomy" id="210409"/>
    <lineage>
        <taxon>Eukaryota</taxon>
        <taxon>Metazoa</taxon>
        <taxon>Ecdysozoa</taxon>
        <taxon>Arthropoda</taxon>
        <taxon>Crustacea</taxon>
        <taxon>Multicrustacea</taxon>
        <taxon>Malacostraca</taxon>
        <taxon>Eumalacostraca</taxon>
        <taxon>Eucarida</taxon>
        <taxon>Decapoda</taxon>
        <taxon>Pleocyemata</taxon>
        <taxon>Brachyura</taxon>
        <taxon>Eubrachyura</taxon>
        <taxon>Portunoidea</taxon>
        <taxon>Portunidae</taxon>
        <taxon>Portuninae</taxon>
        <taxon>Portunus</taxon>
    </lineage>
</organism>
<protein>
    <submittedName>
        <fullName evidence="2">Uncharacterized protein</fullName>
    </submittedName>
</protein>
<comment type="caution">
    <text evidence="2">The sequence shown here is derived from an EMBL/GenBank/DDBJ whole genome shotgun (WGS) entry which is preliminary data.</text>
</comment>
<sequence>MTEKSRSRARAGSVLHYKGDPSREQRRSSISEASNPRQPPPASAQLQFRSFYSFCLDVALHLAWAQLPFILPTL</sequence>